<dbReference type="PANTHER" id="PTHR31321">
    <property type="entry name" value="ACYL-COA THIOESTER HYDROLASE YBHC-RELATED"/>
    <property type="match status" value="1"/>
</dbReference>
<name>A0AAJ5W5J0_9SPHI</name>
<dbReference type="InterPro" id="IPR012334">
    <property type="entry name" value="Pectin_lyas_fold"/>
</dbReference>
<accession>A0AAJ5W5J0</accession>
<evidence type="ECO:0000313" key="6">
    <source>
        <dbReference type="Proteomes" id="UP001214530"/>
    </source>
</evidence>
<reference evidence="5" key="1">
    <citation type="submission" date="2023-03" db="EMBL/GenBank/DDBJ databases">
        <title>Andean soil-derived lignocellulolytic bacterial consortium as a source of novel taxa and putative plastic-active enzymes.</title>
        <authorList>
            <person name="Diaz-Garcia L."/>
            <person name="Chuvochina M."/>
            <person name="Feuerriegel G."/>
            <person name="Bunk B."/>
            <person name="Sproer C."/>
            <person name="Streit W.R."/>
            <person name="Rodriguez L.M."/>
            <person name="Overmann J."/>
            <person name="Jimenez D.J."/>
        </authorList>
    </citation>
    <scope>NUCLEOTIDE SEQUENCE</scope>
    <source>
        <strain evidence="5">MAG 3858</strain>
    </source>
</reference>
<evidence type="ECO:0000259" key="4">
    <source>
        <dbReference type="Pfam" id="PF01095"/>
    </source>
</evidence>
<evidence type="ECO:0000256" key="3">
    <source>
        <dbReference type="ARBA" id="ARBA00023085"/>
    </source>
</evidence>
<dbReference type="GO" id="GO:0009279">
    <property type="term" value="C:cell outer membrane"/>
    <property type="evidence" value="ECO:0007669"/>
    <property type="project" value="TreeGrafter"/>
</dbReference>
<dbReference type="InterPro" id="IPR011050">
    <property type="entry name" value="Pectin_lyase_fold/virulence"/>
</dbReference>
<dbReference type="GO" id="GO:0042545">
    <property type="term" value="P:cell wall modification"/>
    <property type="evidence" value="ECO:0007669"/>
    <property type="project" value="InterPro"/>
</dbReference>
<dbReference type="Gene3D" id="2.160.20.10">
    <property type="entry name" value="Single-stranded right-handed beta-helix, Pectin lyase-like"/>
    <property type="match status" value="1"/>
</dbReference>
<comment type="similarity">
    <text evidence="1">Belongs to the pectinesterase family.</text>
</comment>
<dbReference type="SUPFAM" id="SSF51126">
    <property type="entry name" value="Pectin lyase-like"/>
    <property type="match status" value="1"/>
</dbReference>
<keyword evidence="3" id="KW-0063">Aspartyl esterase</keyword>
<feature type="domain" description="Pectinesterase catalytic" evidence="4">
    <location>
        <begin position="33"/>
        <end position="344"/>
    </location>
</feature>
<gene>
    <name evidence="5" type="ORF">P0Y49_16980</name>
</gene>
<evidence type="ECO:0000256" key="2">
    <source>
        <dbReference type="ARBA" id="ARBA00022801"/>
    </source>
</evidence>
<protein>
    <submittedName>
        <fullName evidence="5">Pectinesterase family protein</fullName>
    </submittedName>
</protein>
<dbReference type="Pfam" id="PF01095">
    <property type="entry name" value="Pectinesterase"/>
    <property type="match status" value="1"/>
</dbReference>
<dbReference type="InterPro" id="IPR000070">
    <property type="entry name" value="Pectinesterase_cat"/>
</dbReference>
<dbReference type="Proteomes" id="UP001214530">
    <property type="component" value="Chromosome"/>
</dbReference>
<organism evidence="5 6">
    <name type="scientific">Candidatus Pedobacter colombiensis</name>
    <dbReference type="NCBI Taxonomy" id="3121371"/>
    <lineage>
        <taxon>Bacteria</taxon>
        <taxon>Pseudomonadati</taxon>
        <taxon>Bacteroidota</taxon>
        <taxon>Sphingobacteriia</taxon>
        <taxon>Sphingobacteriales</taxon>
        <taxon>Sphingobacteriaceae</taxon>
        <taxon>Pedobacter</taxon>
    </lineage>
</organism>
<dbReference type="PANTHER" id="PTHR31321:SF57">
    <property type="entry name" value="PECTINESTERASE 53-RELATED"/>
    <property type="match status" value="1"/>
</dbReference>
<dbReference type="AlphaFoldDB" id="A0AAJ5W5J0"/>
<keyword evidence="2" id="KW-0378">Hydrolase</keyword>
<proteinExistence type="inferred from homology"/>
<dbReference type="EMBL" id="CP119313">
    <property type="protein sequence ID" value="WEK18486.1"/>
    <property type="molecule type" value="Genomic_DNA"/>
</dbReference>
<dbReference type="GO" id="GO:0030599">
    <property type="term" value="F:pectinesterase activity"/>
    <property type="evidence" value="ECO:0007669"/>
    <property type="project" value="InterPro"/>
</dbReference>
<evidence type="ECO:0000313" key="5">
    <source>
        <dbReference type="EMBL" id="WEK18486.1"/>
    </source>
</evidence>
<evidence type="ECO:0000256" key="1">
    <source>
        <dbReference type="ARBA" id="ARBA00008891"/>
    </source>
</evidence>
<sequence length="360" mass="39881">MKQLRSNKLSVLVFIGLFISVQVKATQKLPKADIVVALDGSGQYKSIQEAINAVPDNSTKRTIMLIKNGIYNTEKLIVPASKVNLTILGESREKTVVSYHLYDCKSEESGNKCPAEAWALWKDNKELIRTSATLTVLANNFIAENLTISNTAGPVGQALALTLRGDRLIFNNCNILGYQDTILLGKDGMLNYFVGCLILGRTDYIYGGGIGYFQSCEIRSYGGGWVTAPSTPENQFYGYIFNQCNFTYAANSPRKGDDGAKIAIGRPWHNYPKVAILNSEMCEQMHPEGWPTTWNMAYAATSDKLHLYEYNNTGKGADMSARVKWAGLRSMTAEEPKNYSMESVFGGWNPIQSITVKIKK</sequence>